<dbReference type="GO" id="GO:0006518">
    <property type="term" value="P:peptide metabolic process"/>
    <property type="evidence" value="ECO:0007669"/>
    <property type="project" value="TreeGrafter"/>
</dbReference>
<dbReference type="OrthoDB" id="10249045at2759"/>
<keyword evidence="10" id="KW-0862">Zinc</keyword>
<dbReference type="InterPro" id="IPR050753">
    <property type="entry name" value="Peptidase_M14_domain"/>
</dbReference>
<dbReference type="GO" id="GO:0005615">
    <property type="term" value="C:extracellular space"/>
    <property type="evidence" value="ECO:0007669"/>
    <property type="project" value="TreeGrafter"/>
</dbReference>
<evidence type="ECO:0000256" key="2">
    <source>
        <dbReference type="ARBA" id="ARBA00004613"/>
    </source>
</evidence>
<evidence type="ECO:0000256" key="5">
    <source>
        <dbReference type="ARBA" id="ARBA00022645"/>
    </source>
</evidence>
<dbReference type="InterPro" id="IPR008969">
    <property type="entry name" value="CarboxyPept-like_regulatory"/>
</dbReference>
<dbReference type="SUPFAM" id="SSF49464">
    <property type="entry name" value="Carboxypeptidase regulatory domain-like"/>
    <property type="match status" value="1"/>
</dbReference>
<keyword evidence="11" id="KW-0482">Metalloprotease</keyword>
<comment type="caution">
    <text evidence="17">The sequence shown here is derived from an EMBL/GenBank/DDBJ whole genome shotgun (WGS) entry which is preliminary data.</text>
</comment>
<dbReference type="InterPro" id="IPR000834">
    <property type="entry name" value="Peptidase_M14"/>
</dbReference>
<accession>A0A0P5BQN4</accession>
<dbReference type="STRING" id="35525.A0A0P5BQN4"/>
<comment type="subcellular location">
    <subcellularLocation>
        <location evidence="2">Secreted</location>
    </subcellularLocation>
</comment>
<dbReference type="PANTHER" id="PTHR11532:SF93">
    <property type="entry name" value="CARBOXYPEPTIDASE E"/>
    <property type="match status" value="1"/>
</dbReference>
<dbReference type="PROSITE" id="PS52035">
    <property type="entry name" value="PEPTIDASE_M14"/>
    <property type="match status" value="1"/>
</dbReference>
<keyword evidence="8 15" id="KW-0732">Signal</keyword>
<evidence type="ECO:0000256" key="9">
    <source>
        <dbReference type="ARBA" id="ARBA00022801"/>
    </source>
</evidence>
<keyword evidence="9" id="KW-0378">Hydrolase</keyword>
<evidence type="ECO:0000256" key="12">
    <source>
        <dbReference type="ARBA" id="ARBA00023180"/>
    </source>
</evidence>
<dbReference type="Pfam" id="PF00246">
    <property type="entry name" value="Peptidase_M14"/>
    <property type="match status" value="1"/>
</dbReference>
<keyword evidence="18" id="KW-1185">Reference proteome</keyword>
<evidence type="ECO:0000313" key="17">
    <source>
        <dbReference type="EMBL" id="KZS04404.1"/>
    </source>
</evidence>
<dbReference type="Gene3D" id="2.60.40.1120">
    <property type="entry name" value="Carboxypeptidase-like, regulatory domain"/>
    <property type="match status" value="1"/>
</dbReference>
<dbReference type="SMART" id="SM00631">
    <property type="entry name" value="Zn_pept"/>
    <property type="match status" value="1"/>
</dbReference>
<dbReference type="InterPro" id="IPR057247">
    <property type="entry name" value="CARBOXYPEPT_ZN_2"/>
</dbReference>
<keyword evidence="6" id="KW-0645">Protease</keyword>
<evidence type="ECO:0000256" key="7">
    <source>
        <dbReference type="ARBA" id="ARBA00022723"/>
    </source>
</evidence>
<evidence type="ECO:0000256" key="1">
    <source>
        <dbReference type="ARBA" id="ARBA00001947"/>
    </source>
</evidence>
<dbReference type="PROSITE" id="PS00133">
    <property type="entry name" value="CARBOXYPEPT_ZN_2"/>
    <property type="match status" value="1"/>
</dbReference>
<dbReference type="GO" id="GO:0008270">
    <property type="term" value="F:zinc ion binding"/>
    <property type="evidence" value="ECO:0007669"/>
    <property type="project" value="InterPro"/>
</dbReference>
<evidence type="ECO:0000256" key="14">
    <source>
        <dbReference type="SAM" id="MobiDB-lite"/>
    </source>
</evidence>
<dbReference type="CDD" id="cd03858">
    <property type="entry name" value="M14_CP_N-E_like"/>
    <property type="match status" value="1"/>
</dbReference>
<dbReference type="Proteomes" id="UP000076858">
    <property type="component" value="Unassembled WGS sequence"/>
</dbReference>
<dbReference type="CDD" id="cd11308">
    <property type="entry name" value="Peptidase_M14NE-CP-C_like"/>
    <property type="match status" value="1"/>
</dbReference>
<dbReference type="PROSITE" id="PS00132">
    <property type="entry name" value="CARBOXYPEPT_ZN_1"/>
    <property type="match status" value="1"/>
</dbReference>
<dbReference type="FunFam" id="2.60.40.1120:FF:000019">
    <property type="entry name" value="Carboxypeptidase D"/>
    <property type="match status" value="1"/>
</dbReference>
<evidence type="ECO:0000256" key="15">
    <source>
        <dbReference type="SAM" id="SignalP"/>
    </source>
</evidence>
<reference evidence="17 18" key="1">
    <citation type="submission" date="2016-03" db="EMBL/GenBank/DDBJ databases">
        <title>EvidentialGene: Evidence-directed Construction of Genes on Genomes.</title>
        <authorList>
            <person name="Gilbert D.G."/>
            <person name="Choi J.-H."/>
            <person name="Mockaitis K."/>
            <person name="Colbourne J."/>
            <person name="Pfrender M."/>
        </authorList>
    </citation>
    <scope>NUCLEOTIDE SEQUENCE [LARGE SCALE GENOMIC DNA]</scope>
    <source>
        <strain evidence="17 18">Xinb3</strain>
        <tissue evidence="17">Complete organism</tissue>
    </source>
</reference>
<evidence type="ECO:0000256" key="10">
    <source>
        <dbReference type="ARBA" id="ARBA00022833"/>
    </source>
</evidence>
<evidence type="ECO:0000256" key="6">
    <source>
        <dbReference type="ARBA" id="ARBA00022670"/>
    </source>
</evidence>
<dbReference type="SUPFAM" id="SSF53187">
    <property type="entry name" value="Zn-dependent exopeptidases"/>
    <property type="match status" value="1"/>
</dbReference>
<dbReference type="GO" id="GO:0004181">
    <property type="term" value="F:metallocarboxypeptidase activity"/>
    <property type="evidence" value="ECO:0007669"/>
    <property type="project" value="InterPro"/>
</dbReference>
<feature type="compositionally biased region" description="Polar residues" evidence="14">
    <location>
        <begin position="270"/>
        <end position="284"/>
    </location>
</feature>
<dbReference type="GO" id="GO:0016485">
    <property type="term" value="P:protein processing"/>
    <property type="evidence" value="ECO:0007669"/>
    <property type="project" value="TreeGrafter"/>
</dbReference>
<feature type="chain" id="PRO_5013461969" evidence="15">
    <location>
        <begin position="27"/>
        <end position="520"/>
    </location>
</feature>
<dbReference type="PRINTS" id="PR00765">
    <property type="entry name" value="CRBOXYPTASEA"/>
</dbReference>
<name>A0A0P5BQN4_9CRUS</name>
<keyword evidence="7" id="KW-0479">Metal-binding</keyword>
<keyword evidence="4" id="KW-0964">Secreted</keyword>
<dbReference type="Gene3D" id="3.40.630.10">
    <property type="entry name" value="Zn peptidases"/>
    <property type="match status" value="1"/>
</dbReference>
<comment type="cofactor">
    <cofactor evidence="1">
        <name>Zn(2+)</name>
        <dbReference type="ChEBI" id="CHEBI:29105"/>
    </cofactor>
</comment>
<dbReference type="AlphaFoldDB" id="A0A0P5BQN4"/>
<dbReference type="EMBL" id="LRGB01003123">
    <property type="protein sequence ID" value="KZS04404.1"/>
    <property type="molecule type" value="Genomic_DNA"/>
</dbReference>
<feature type="region of interest" description="Disordered" evidence="14">
    <location>
        <begin position="265"/>
        <end position="287"/>
    </location>
</feature>
<comment type="similarity">
    <text evidence="3 13">Belongs to the peptidase M14 family.</text>
</comment>
<gene>
    <name evidence="17" type="ORF">APZ42_032697</name>
</gene>
<dbReference type="Pfam" id="PF13620">
    <property type="entry name" value="CarboxypepD_reg"/>
    <property type="match status" value="1"/>
</dbReference>
<evidence type="ECO:0000259" key="16">
    <source>
        <dbReference type="PROSITE" id="PS52035"/>
    </source>
</evidence>
<sequence length="520" mass="59030">MAASKCSALMTFFLCISLISPALVQSAFQFKHHSNEELATILEEVHFRCPNITKVYALSENSVAGNPLLLIEFSGEPGYHELLEPEFKYIANMHGNEVLGRELLLKMADYLCEQYIAGNESIRSLIHSTRIHLMPSMNPDGWEMATSVGGDNYLVGRTNNNSVDLNRDFPDLDRLLYAEEDERSIRNNHLMDQIRHLDHPPQPETLAVMRMILEQPFVASANLHGGDLVANYPFDESRDKDGSDESPSPDDDTFRHLALSYASIHPRMSDPNQPSCDDTSSSGFGKQGGITNGAAWYSVEGGMQDFNYLSSNDFEITLELGCEKYPKAERLAQEWEDNKDALINLIWQSHIGVKGEVKDAITGRPLGNAVITTRNVTRLNETHARKDLVKHDVTSAQGGDYWRLLTPGEYEITASVRNYLPLTKRVLVTNPRHQQAFIMNFELHSATNQGQRTWEWDDDVPLDYVVEDLGEDFDKNVDEIPFNREGNWPQDMEEFDLGLKDNVGDYNHLKYKWFPSPNRR</sequence>
<evidence type="ECO:0000256" key="13">
    <source>
        <dbReference type="PROSITE-ProRule" id="PRU01379"/>
    </source>
</evidence>
<keyword evidence="12" id="KW-0325">Glycoprotein</keyword>
<organism evidence="17 18">
    <name type="scientific">Daphnia magna</name>
    <dbReference type="NCBI Taxonomy" id="35525"/>
    <lineage>
        <taxon>Eukaryota</taxon>
        <taxon>Metazoa</taxon>
        <taxon>Ecdysozoa</taxon>
        <taxon>Arthropoda</taxon>
        <taxon>Crustacea</taxon>
        <taxon>Branchiopoda</taxon>
        <taxon>Diplostraca</taxon>
        <taxon>Cladocera</taxon>
        <taxon>Anomopoda</taxon>
        <taxon>Daphniidae</taxon>
        <taxon>Daphnia</taxon>
    </lineage>
</organism>
<feature type="active site" description="Proton donor/acceptor" evidence="13">
    <location>
        <position position="319"/>
    </location>
</feature>
<evidence type="ECO:0000256" key="4">
    <source>
        <dbReference type="ARBA" id="ARBA00022525"/>
    </source>
</evidence>
<protein>
    <submittedName>
        <fullName evidence="17">Carboxypeptidase E</fullName>
    </submittedName>
</protein>
<proteinExistence type="inferred from homology"/>
<feature type="region of interest" description="Disordered" evidence="14">
    <location>
        <begin position="232"/>
        <end position="253"/>
    </location>
</feature>
<feature type="signal peptide" evidence="15">
    <location>
        <begin position="1"/>
        <end position="26"/>
    </location>
</feature>
<dbReference type="PANTHER" id="PTHR11532">
    <property type="entry name" value="PROTEASE M14 CARBOXYPEPTIDASE"/>
    <property type="match status" value="1"/>
</dbReference>
<dbReference type="FunFam" id="3.40.630.10:FF:000013">
    <property type="entry name" value="carboxypeptidase N catalytic chain"/>
    <property type="match status" value="1"/>
</dbReference>
<keyword evidence="5 17" id="KW-0121">Carboxypeptidase</keyword>
<evidence type="ECO:0000256" key="3">
    <source>
        <dbReference type="ARBA" id="ARBA00005988"/>
    </source>
</evidence>
<dbReference type="InterPro" id="IPR057246">
    <property type="entry name" value="CARBOXYPEPT_ZN_1"/>
</dbReference>
<feature type="domain" description="Peptidase M14" evidence="16">
    <location>
        <begin position="31"/>
        <end position="349"/>
    </location>
</feature>
<evidence type="ECO:0000313" key="18">
    <source>
        <dbReference type="Proteomes" id="UP000076858"/>
    </source>
</evidence>
<evidence type="ECO:0000256" key="11">
    <source>
        <dbReference type="ARBA" id="ARBA00023049"/>
    </source>
</evidence>
<evidence type="ECO:0000256" key="8">
    <source>
        <dbReference type="ARBA" id="ARBA00022729"/>
    </source>
</evidence>